<dbReference type="PROSITE" id="PS50082">
    <property type="entry name" value="WD_REPEATS_2"/>
    <property type="match status" value="5"/>
</dbReference>
<accession>A0A9P0G6H8</accession>
<dbReference type="GO" id="GO:0007095">
    <property type="term" value="P:mitotic G2 DNA damage checkpoint signaling"/>
    <property type="evidence" value="ECO:0007669"/>
    <property type="project" value="TreeGrafter"/>
</dbReference>
<keyword evidence="4" id="KW-0833">Ubl conjugation pathway</keyword>
<dbReference type="InterPro" id="IPR036322">
    <property type="entry name" value="WD40_repeat_dom_sf"/>
</dbReference>
<sequence length="669" mass="75716">MQINDVQAFINQQMGLSFWKHCDVPIKRLRCTKRHSYSQLLPQINQDEFYRDTPIFTCKFSPKEGNEHILALANEDGKLAIHDSSTDFRYGIQAHNNAIFDLAWMFDKMKLVTASGDHTTKMYDIGDGDIVQERVFCGHSRSVKTIAFRKDDSSVFATGGRDGNIILWDTRMNTSSFVGKADSIISNSHVSKIFTPSKSRKKFNTPTNSGIKSVTGLVFQENNTLISCGAGDGAIKIWDLRKHYNNYKKEALPKNTIPYPGVTSKNGYSSLLLDNDGIKLYANCLDNIIYCYNVGTYNYEPVMQYTGHQNSTFYVKSSLCKDGKYLISGSSDENAYIWDTQLSEPLVKLTGHTAEVTCVAWCNKNMLLVTCSDDMTHKIWTIGSGELPEDWEVNGRGLAEVIPIKNRPRTLKRYIPLELDFTPKKAFTECQKCNNATSTRFCENCGKNFSKRKNSCELESANKIIQTDFGPRRLFANMNNPVQTDKIEILANYLEGEKILMSFEDYEPPRKMSKLTEEVSLGSNTNIQEMNPTSSSDCDDEPPMKFSKLEITPTKGRKPDISSPTINLPNYVLDGTAPHLTYSPPKKKCQDWLTRIRVEKLLRAEYEKTEGVGTPKQPRFESLPRKKFITPRSPILKYFKVTNSPHKCDGTCSKHQNCVGNFNSGLETK</sequence>
<reference evidence="7" key="1">
    <citation type="submission" date="2022-01" db="EMBL/GenBank/DDBJ databases">
        <authorList>
            <person name="King R."/>
        </authorList>
    </citation>
    <scope>NUCLEOTIDE SEQUENCE</scope>
</reference>
<evidence type="ECO:0000256" key="2">
    <source>
        <dbReference type="ARBA" id="ARBA00022574"/>
    </source>
</evidence>
<comment type="similarity">
    <text evidence="5">Belongs to the WD repeat cdt2 family.</text>
</comment>
<keyword evidence="2 6" id="KW-0853">WD repeat</keyword>
<feature type="repeat" description="WD" evidence="6">
    <location>
        <begin position="207"/>
        <end position="241"/>
    </location>
</feature>
<dbReference type="PANTHER" id="PTHR22852:SF0">
    <property type="entry name" value="DENTICLELESS PROTEIN HOMOLOG"/>
    <property type="match status" value="1"/>
</dbReference>
<evidence type="ECO:0000256" key="4">
    <source>
        <dbReference type="ARBA" id="ARBA00022786"/>
    </source>
</evidence>
<dbReference type="PROSITE" id="PS50294">
    <property type="entry name" value="WD_REPEATS_REGION"/>
    <property type="match status" value="3"/>
</dbReference>
<evidence type="ECO:0000256" key="5">
    <source>
        <dbReference type="ARBA" id="ARBA00038344"/>
    </source>
</evidence>
<name>A0A9P0G6H8_9CUCU</name>
<feature type="repeat" description="WD" evidence="6">
    <location>
        <begin position="322"/>
        <end position="348"/>
    </location>
</feature>
<dbReference type="InterPro" id="IPR051865">
    <property type="entry name" value="WD-repeat_CDT2_adapter"/>
</dbReference>
<feature type="repeat" description="WD" evidence="6">
    <location>
        <begin position="136"/>
        <end position="178"/>
    </location>
</feature>
<dbReference type="Pfam" id="PF00400">
    <property type="entry name" value="WD40"/>
    <property type="match status" value="5"/>
</dbReference>
<evidence type="ECO:0000313" key="7">
    <source>
        <dbReference type="EMBL" id="CAH1098645.1"/>
    </source>
</evidence>
<dbReference type="Gene3D" id="2.130.10.10">
    <property type="entry name" value="YVTN repeat-like/Quinoprotein amine dehydrogenase"/>
    <property type="match status" value="2"/>
</dbReference>
<keyword evidence="3" id="KW-0677">Repeat</keyword>
<gene>
    <name evidence="7" type="ORF">PSYICH_LOCUS1215</name>
</gene>
<dbReference type="InterPro" id="IPR020472">
    <property type="entry name" value="WD40_PAC1"/>
</dbReference>
<dbReference type="GO" id="GO:0043161">
    <property type="term" value="P:proteasome-mediated ubiquitin-dependent protein catabolic process"/>
    <property type="evidence" value="ECO:0007669"/>
    <property type="project" value="TreeGrafter"/>
</dbReference>
<dbReference type="SUPFAM" id="SSF50978">
    <property type="entry name" value="WD40 repeat-like"/>
    <property type="match status" value="1"/>
</dbReference>
<evidence type="ECO:0000256" key="6">
    <source>
        <dbReference type="PROSITE-ProRule" id="PRU00221"/>
    </source>
</evidence>
<protein>
    <submittedName>
        <fullName evidence="7">Uncharacterized protein</fullName>
    </submittedName>
</protein>
<dbReference type="CDD" id="cd00200">
    <property type="entry name" value="WD40"/>
    <property type="match status" value="1"/>
</dbReference>
<dbReference type="PRINTS" id="PR00320">
    <property type="entry name" value="GPROTEINBRPT"/>
</dbReference>
<feature type="repeat" description="WD" evidence="6">
    <location>
        <begin position="349"/>
        <end position="390"/>
    </location>
</feature>
<evidence type="ECO:0000256" key="3">
    <source>
        <dbReference type="ARBA" id="ARBA00022737"/>
    </source>
</evidence>
<comment type="pathway">
    <text evidence="1">Protein modification; protein ubiquitination.</text>
</comment>
<dbReference type="GO" id="GO:0005634">
    <property type="term" value="C:nucleus"/>
    <property type="evidence" value="ECO:0007669"/>
    <property type="project" value="TreeGrafter"/>
</dbReference>
<dbReference type="OrthoDB" id="2096344at2759"/>
<evidence type="ECO:0000313" key="8">
    <source>
        <dbReference type="Proteomes" id="UP001153636"/>
    </source>
</evidence>
<organism evidence="7 8">
    <name type="scientific">Psylliodes chrysocephalus</name>
    <dbReference type="NCBI Taxonomy" id="3402493"/>
    <lineage>
        <taxon>Eukaryota</taxon>
        <taxon>Metazoa</taxon>
        <taxon>Ecdysozoa</taxon>
        <taxon>Arthropoda</taxon>
        <taxon>Hexapoda</taxon>
        <taxon>Insecta</taxon>
        <taxon>Pterygota</taxon>
        <taxon>Neoptera</taxon>
        <taxon>Endopterygota</taxon>
        <taxon>Coleoptera</taxon>
        <taxon>Polyphaga</taxon>
        <taxon>Cucujiformia</taxon>
        <taxon>Chrysomeloidea</taxon>
        <taxon>Chrysomelidae</taxon>
        <taxon>Galerucinae</taxon>
        <taxon>Alticini</taxon>
        <taxon>Psylliodes</taxon>
    </lineage>
</organism>
<dbReference type="InterPro" id="IPR015943">
    <property type="entry name" value="WD40/YVTN_repeat-like_dom_sf"/>
</dbReference>
<dbReference type="Proteomes" id="UP001153636">
    <property type="component" value="Chromosome 1"/>
</dbReference>
<proteinExistence type="inferred from homology"/>
<dbReference type="EMBL" id="OV651813">
    <property type="protein sequence ID" value="CAH1098645.1"/>
    <property type="molecule type" value="Genomic_DNA"/>
</dbReference>
<evidence type="ECO:0000256" key="1">
    <source>
        <dbReference type="ARBA" id="ARBA00004906"/>
    </source>
</evidence>
<dbReference type="GO" id="GO:0030674">
    <property type="term" value="F:protein-macromolecule adaptor activity"/>
    <property type="evidence" value="ECO:0007669"/>
    <property type="project" value="TreeGrafter"/>
</dbReference>
<dbReference type="SMART" id="SM00320">
    <property type="entry name" value="WD40"/>
    <property type="match status" value="6"/>
</dbReference>
<feature type="repeat" description="WD" evidence="6">
    <location>
        <begin position="92"/>
        <end position="133"/>
    </location>
</feature>
<dbReference type="PANTHER" id="PTHR22852">
    <property type="entry name" value="LETHAL 2 DENTICLELESS PROTEIN RETINOIC ACID-REGULATED NUCLEAR MATRIX-ASSOCIATED PROTEIN"/>
    <property type="match status" value="1"/>
</dbReference>
<dbReference type="InterPro" id="IPR001680">
    <property type="entry name" value="WD40_rpt"/>
</dbReference>
<keyword evidence="8" id="KW-1185">Reference proteome</keyword>
<dbReference type="AlphaFoldDB" id="A0A9P0G6H8"/>